<reference evidence="1" key="1">
    <citation type="submission" date="2020-05" db="EMBL/GenBank/DDBJ databases">
        <title>Mycena genomes resolve the evolution of fungal bioluminescence.</title>
        <authorList>
            <person name="Tsai I.J."/>
        </authorList>
    </citation>
    <scope>NUCLEOTIDE SEQUENCE</scope>
    <source>
        <strain evidence="1">160909Yilan</strain>
    </source>
</reference>
<dbReference type="PANTHER" id="PTHR45036">
    <property type="entry name" value="METHYLTRANSFERASE LIKE 7B"/>
    <property type="match status" value="1"/>
</dbReference>
<comment type="caution">
    <text evidence="1">The sequence shown here is derived from an EMBL/GenBank/DDBJ whole genome shotgun (WGS) entry which is preliminary data.</text>
</comment>
<dbReference type="SUPFAM" id="SSF53335">
    <property type="entry name" value="S-adenosyl-L-methionine-dependent methyltransferases"/>
    <property type="match status" value="1"/>
</dbReference>
<name>A0A8H7DDU7_9AGAR</name>
<evidence type="ECO:0000313" key="1">
    <source>
        <dbReference type="EMBL" id="KAF7370750.1"/>
    </source>
</evidence>
<sequence length="311" mass="34861">MKLSASLALISDLRAAIRVATLPTLKAVYFEPSLVLRPASVSRIFMAAVWNVFATPTDQGARATKLSLISHATGAVLDIGAGLGHSIDYLDRDKVTAYIALEPNELMYPAILARAKAAGFRDEEVLILRGCGAEDPKTILAQLDHAGIRVDTMLSVLTLCSIPDPQQTLARLVREVLAPGGRLLFYEHVLSPRSDVAWWQRFWTPVWRLAFDGCCLDRPTHLWVEEIEDVGPDGQSINMWSHREVWGKEGEPEEHLFLAPFYRLRYRAHLQYFWPPYAIDAFPFKRYLSLSSTSGLGRLSTSEYLPSVSYD</sequence>
<dbReference type="OrthoDB" id="540004at2759"/>
<dbReference type="EMBL" id="JACAZH010000004">
    <property type="protein sequence ID" value="KAF7370750.1"/>
    <property type="molecule type" value="Genomic_DNA"/>
</dbReference>
<dbReference type="AlphaFoldDB" id="A0A8H7DDU7"/>
<dbReference type="Gene3D" id="3.40.50.150">
    <property type="entry name" value="Vaccinia Virus protein VP39"/>
    <property type="match status" value="1"/>
</dbReference>
<accession>A0A8H7DDU7</accession>
<dbReference type="InterPro" id="IPR029063">
    <property type="entry name" value="SAM-dependent_MTases_sf"/>
</dbReference>
<evidence type="ECO:0000313" key="2">
    <source>
        <dbReference type="Proteomes" id="UP000623467"/>
    </source>
</evidence>
<dbReference type="CDD" id="cd02440">
    <property type="entry name" value="AdoMet_MTases"/>
    <property type="match status" value="1"/>
</dbReference>
<protein>
    <submittedName>
        <fullName evidence="1">Uncharacterized protein</fullName>
    </submittedName>
</protein>
<dbReference type="Pfam" id="PF13489">
    <property type="entry name" value="Methyltransf_23"/>
    <property type="match status" value="1"/>
</dbReference>
<organism evidence="1 2">
    <name type="scientific">Mycena sanguinolenta</name>
    <dbReference type="NCBI Taxonomy" id="230812"/>
    <lineage>
        <taxon>Eukaryota</taxon>
        <taxon>Fungi</taxon>
        <taxon>Dikarya</taxon>
        <taxon>Basidiomycota</taxon>
        <taxon>Agaricomycotina</taxon>
        <taxon>Agaricomycetes</taxon>
        <taxon>Agaricomycetidae</taxon>
        <taxon>Agaricales</taxon>
        <taxon>Marasmiineae</taxon>
        <taxon>Mycenaceae</taxon>
        <taxon>Mycena</taxon>
    </lineage>
</organism>
<keyword evidence="2" id="KW-1185">Reference proteome</keyword>
<dbReference type="Proteomes" id="UP000623467">
    <property type="component" value="Unassembled WGS sequence"/>
</dbReference>
<dbReference type="PANTHER" id="PTHR45036:SF1">
    <property type="entry name" value="METHYLTRANSFERASE LIKE 7A"/>
    <property type="match status" value="1"/>
</dbReference>
<dbReference type="InterPro" id="IPR052356">
    <property type="entry name" value="Thiol_S-MT"/>
</dbReference>
<gene>
    <name evidence="1" type="ORF">MSAN_00708300</name>
</gene>
<proteinExistence type="predicted"/>